<evidence type="ECO:0000256" key="2">
    <source>
        <dbReference type="ARBA" id="ARBA00022473"/>
    </source>
</evidence>
<keyword evidence="3" id="KW-0221">Differentiation</keyword>
<comment type="similarity">
    <text evidence="1">Belongs to the FLX family.</text>
</comment>
<evidence type="ECO:0000313" key="8">
    <source>
        <dbReference type="EMBL" id="PWA47618.1"/>
    </source>
</evidence>
<feature type="region of interest" description="Disordered" evidence="7">
    <location>
        <begin position="1"/>
        <end position="32"/>
    </location>
</feature>
<feature type="coiled-coil region" evidence="6">
    <location>
        <begin position="51"/>
        <end position="92"/>
    </location>
</feature>
<evidence type="ECO:0000313" key="9">
    <source>
        <dbReference type="Proteomes" id="UP000245207"/>
    </source>
</evidence>
<keyword evidence="4 6" id="KW-0175">Coiled coil</keyword>
<reference evidence="8 9" key="1">
    <citation type="journal article" date="2018" name="Mol. Plant">
        <title>The genome of Artemisia annua provides insight into the evolution of Asteraceae family and artemisinin biosynthesis.</title>
        <authorList>
            <person name="Shen Q."/>
            <person name="Zhang L."/>
            <person name="Liao Z."/>
            <person name="Wang S."/>
            <person name="Yan T."/>
            <person name="Shi P."/>
            <person name="Liu M."/>
            <person name="Fu X."/>
            <person name="Pan Q."/>
            <person name="Wang Y."/>
            <person name="Lv Z."/>
            <person name="Lu X."/>
            <person name="Zhang F."/>
            <person name="Jiang W."/>
            <person name="Ma Y."/>
            <person name="Chen M."/>
            <person name="Hao X."/>
            <person name="Li L."/>
            <person name="Tang Y."/>
            <person name="Lv G."/>
            <person name="Zhou Y."/>
            <person name="Sun X."/>
            <person name="Brodelius P.E."/>
            <person name="Rose J.K.C."/>
            <person name="Tang K."/>
        </authorList>
    </citation>
    <scope>NUCLEOTIDE SEQUENCE [LARGE SCALE GENOMIC DNA]</scope>
    <source>
        <strain evidence="9">cv. Huhao1</strain>
        <tissue evidence="8">Leaf</tissue>
    </source>
</reference>
<gene>
    <name evidence="8" type="ORF">CTI12_AA497680</name>
</gene>
<evidence type="ECO:0000256" key="3">
    <source>
        <dbReference type="ARBA" id="ARBA00022782"/>
    </source>
</evidence>
<feature type="compositionally biased region" description="Basic and acidic residues" evidence="7">
    <location>
        <begin position="269"/>
        <end position="278"/>
    </location>
</feature>
<evidence type="ECO:0000256" key="1">
    <source>
        <dbReference type="ARBA" id="ARBA00005405"/>
    </source>
</evidence>
<dbReference type="InterPro" id="IPR040353">
    <property type="entry name" value="FLX/FLX-like"/>
</dbReference>
<dbReference type="AlphaFoldDB" id="A0A2U1LF57"/>
<feature type="compositionally biased region" description="Basic and acidic residues" evidence="7">
    <location>
        <begin position="7"/>
        <end position="19"/>
    </location>
</feature>
<proteinExistence type="inferred from homology"/>
<dbReference type="Proteomes" id="UP000245207">
    <property type="component" value="Unassembled WGS sequence"/>
</dbReference>
<comment type="caution">
    <text evidence="8">The sequence shown here is derived from an EMBL/GenBank/DDBJ whole genome shotgun (WGS) entry which is preliminary data.</text>
</comment>
<dbReference type="PANTHER" id="PTHR33405:SF20">
    <property type="entry name" value="PROTEIN FLX-LIKE 3"/>
    <property type="match status" value="1"/>
</dbReference>
<keyword evidence="5" id="KW-0287">Flowering</keyword>
<evidence type="ECO:0000256" key="7">
    <source>
        <dbReference type="SAM" id="MobiDB-lite"/>
    </source>
</evidence>
<evidence type="ECO:0000256" key="6">
    <source>
        <dbReference type="SAM" id="Coils"/>
    </source>
</evidence>
<dbReference type="OrthoDB" id="2018286at2759"/>
<dbReference type="GO" id="GO:0009908">
    <property type="term" value="P:flower development"/>
    <property type="evidence" value="ECO:0007669"/>
    <property type="project" value="UniProtKB-KW"/>
</dbReference>
<evidence type="ECO:0000256" key="5">
    <source>
        <dbReference type="ARBA" id="ARBA00023089"/>
    </source>
</evidence>
<organism evidence="8 9">
    <name type="scientific">Artemisia annua</name>
    <name type="common">Sweet wormwood</name>
    <dbReference type="NCBI Taxonomy" id="35608"/>
    <lineage>
        <taxon>Eukaryota</taxon>
        <taxon>Viridiplantae</taxon>
        <taxon>Streptophyta</taxon>
        <taxon>Embryophyta</taxon>
        <taxon>Tracheophyta</taxon>
        <taxon>Spermatophyta</taxon>
        <taxon>Magnoliopsida</taxon>
        <taxon>eudicotyledons</taxon>
        <taxon>Gunneridae</taxon>
        <taxon>Pentapetalae</taxon>
        <taxon>asterids</taxon>
        <taxon>campanulids</taxon>
        <taxon>Asterales</taxon>
        <taxon>Asteraceae</taxon>
        <taxon>Asteroideae</taxon>
        <taxon>Anthemideae</taxon>
        <taxon>Artemisiinae</taxon>
        <taxon>Artemisia</taxon>
    </lineage>
</organism>
<evidence type="ECO:0000256" key="4">
    <source>
        <dbReference type="ARBA" id="ARBA00023054"/>
    </source>
</evidence>
<evidence type="ECO:0008006" key="10">
    <source>
        <dbReference type="Google" id="ProtNLM"/>
    </source>
</evidence>
<feature type="region of interest" description="Disordered" evidence="7">
    <location>
        <begin position="254"/>
        <end position="278"/>
    </location>
</feature>
<sequence>MAGRNRYPREAYDNRHEYPPRGPPARGPMPRPMPPHPAILEEELEMQHHEIRRLLGENRRLVEDRVALQQELGAAREELRRMNIAIADIRAENEMHLRPLIERNLKMEADLRAAEPLKNEVAQLHAEVKRLTSIRHDLSGQVQILKKDLTKLQVDNKHLPALRAEHEGLLQELMHARAAIDYEKKGGIELMEQKQSMEKNLVSMAREVEKLRAELTTNDVGPWGAGGSYGMNYGGSDGRFPPYGDGYNVHMGATDKGPLYGSSSASRSGLEKSRMNRR</sequence>
<name>A0A2U1LF57_ARTAN</name>
<keyword evidence="2" id="KW-0217">Developmental protein</keyword>
<accession>A0A2U1LF57</accession>
<dbReference type="PANTHER" id="PTHR33405">
    <property type="entry name" value="PROTEIN FLX-LIKE 2"/>
    <property type="match status" value="1"/>
</dbReference>
<dbReference type="GO" id="GO:0030154">
    <property type="term" value="P:cell differentiation"/>
    <property type="evidence" value="ECO:0007669"/>
    <property type="project" value="UniProtKB-KW"/>
</dbReference>
<dbReference type="EMBL" id="PKPP01009722">
    <property type="protein sequence ID" value="PWA47618.1"/>
    <property type="molecule type" value="Genomic_DNA"/>
</dbReference>
<protein>
    <recommendedName>
        <fullName evidence="10">Protein FLX-like 3</fullName>
    </recommendedName>
</protein>
<feature type="compositionally biased region" description="Pro residues" evidence="7">
    <location>
        <begin position="20"/>
        <end position="32"/>
    </location>
</feature>
<dbReference type="STRING" id="35608.A0A2U1LF57"/>
<keyword evidence="9" id="KW-1185">Reference proteome</keyword>